<accession>A0ABX2PHZ2</accession>
<keyword evidence="2" id="KW-0229">DNA integration</keyword>
<gene>
    <name evidence="9" type="ORF">HJ526_17015</name>
</gene>
<dbReference type="InterPro" id="IPR010998">
    <property type="entry name" value="Integrase_recombinase_N"/>
</dbReference>
<dbReference type="Gene3D" id="1.10.443.10">
    <property type="entry name" value="Intergrase catalytic core"/>
    <property type="match status" value="1"/>
</dbReference>
<feature type="domain" description="Core-binding (CB)" evidence="8">
    <location>
        <begin position="109"/>
        <end position="191"/>
    </location>
</feature>
<dbReference type="PROSITE" id="PS51898">
    <property type="entry name" value="TYR_RECOMBINASE"/>
    <property type="match status" value="1"/>
</dbReference>
<dbReference type="RefSeq" id="WP_176855808.1">
    <property type="nucleotide sequence ID" value="NZ_JABCJD010000010.1"/>
</dbReference>
<dbReference type="Gene3D" id="1.10.150.130">
    <property type="match status" value="1"/>
</dbReference>
<dbReference type="Pfam" id="PF13356">
    <property type="entry name" value="Arm-DNA-bind_3"/>
    <property type="match status" value="1"/>
</dbReference>
<dbReference type="InterPro" id="IPR025166">
    <property type="entry name" value="Integrase_DNA_bind_dom"/>
</dbReference>
<dbReference type="PANTHER" id="PTHR30629">
    <property type="entry name" value="PROPHAGE INTEGRASE"/>
    <property type="match status" value="1"/>
</dbReference>
<feature type="domain" description="Tyr recombinase" evidence="7">
    <location>
        <begin position="217"/>
        <end position="392"/>
    </location>
</feature>
<comment type="similarity">
    <text evidence="1">Belongs to the 'phage' integrase family.</text>
</comment>
<evidence type="ECO:0000256" key="3">
    <source>
        <dbReference type="ARBA" id="ARBA00023125"/>
    </source>
</evidence>
<dbReference type="InterPro" id="IPR013762">
    <property type="entry name" value="Integrase-like_cat_sf"/>
</dbReference>
<evidence type="ECO:0000256" key="6">
    <source>
        <dbReference type="SAM" id="MobiDB-lite"/>
    </source>
</evidence>
<dbReference type="Pfam" id="PF00589">
    <property type="entry name" value="Phage_integrase"/>
    <property type="match status" value="1"/>
</dbReference>
<dbReference type="InterPro" id="IPR053876">
    <property type="entry name" value="Phage_int_M"/>
</dbReference>
<dbReference type="InterPro" id="IPR044068">
    <property type="entry name" value="CB"/>
</dbReference>
<keyword evidence="3 5" id="KW-0238">DNA-binding</keyword>
<feature type="compositionally biased region" description="Basic and acidic residues" evidence="6">
    <location>
        <begin position="7"/>
        <end position="20"/>
    </location>
</feature>
<reference evidence="9 10" key="1">
    <citation type="submission" date="2020-04" db="EMBL/GenBank/DDBJ databases">
        <title>Donghicola sp., a member of the Rhodobacteraceae family isolated from mangrove forest in Thailand.</title>
        <authorList>
            <person name="Charoenyingcharoen P."/>
            <person name="Yukphan P."/>
        </authorList>
    </citation>
    <scope>NUCLEOTIDE SEQUENCE [LARGE SCALE GENOMIC DNA]</scope>
    <source>
        <strain evidence="9 10">C2-DW-16</strain>
    </source>
</reference>
<name>A0ABX2PHZ2_9RHOB</name>
<proteinExistence type="inferred from homology"/>
<sequence length="424" mass="47797">MDGSSVNDERPGKKLGPHVEKRLNATFVKKAPPGRHTDGGGLYLQVDVSGARRWILRVVVHGKRRDFGLGSANVISLADARDKSFEMRRLIAAGGNPKVRKREEEGRATTFAELAKQVHHRKFKDNKNNGKHIAQWINTLETYAFPTIGDLAVEDVNQDDIERVIDPIWTTKPETARRVLQRIKTVFDHACGRGLRTRGNPTTGMRGLMRKQDDQVKHFTAIEFMQIERLFHALKDSKDVGALALLFTLFTASRSGPVRAAVWSEIDPGLETWTIPAAKMKTKKEFIVPLSMPARDVLLRAKERRTSASDLIFPSPSKPKNMISENTMRKLLQTIFEGATVHGLRSTFRTWVTEIIRVDQDVAELCLAHAVGGKVERAYNRPELIDQRLMMLEKWGLWATGDLAPFSNGTDVDAYIRGKWMDPD</sequence>
<dbReference type="Pfam" id="PF22022">
    <property type="entry name" value="Phage_int_M"/>
    <property type="match status" value="1"/>
</dbReference>
<evidence type="ECO:0000256" key="1">
    <source>
        <dbReference type="ARBA" id="ARBA00008857"/>
    </source>
</evidence>
<evidence type="ECO:0000259" key="7">
    <source>
        <dbReference type="PROSITE" id="PS51898"/>
    </source>
</evidence>
<evidence type="ECO:0000256" key="4">
    <source>
        <dbReference type="ARBA" id="ARBA00023172"/>
    </source>
</evidence>
<keyword evidence="10" id="KW-1185">Reference proteome</keyword>
<dbReference type="SUPFAM" id="SSF56349">
    <property type="entry name" value="DNA breaking-rejoining enzymes"/>
    <property type="match status" value="1"/>
</dbReference>
<dbReference type="PROSITE" id="PS51900">
    <property type="entry name" value="CB"/>
    <property type="match status" value="1"/>
</dbReference>
<dbReference type="GO" id="GO:0003677">
    <property type="term" value="F:DNA binding"/>
    <property type="evidence" value="ECO:0007669"/>
    <property type="project" value="UniProtKB-KW"/>
</dbReference>
<dbReference type="InterPro" id="IPR011010">
    <property type="entry name" value="DNA_brk_join_enz"/>
</dbReference>
<evidence type="ECO:0000256" key="2">
    <source>
        <dbReference type="ARBA" id="ARBA00022908"/>
    </source>
</evidence>
<comment type="caution">
    <text evidence="9">The sequence shown here is derived from an EMBL/GenBank/DDBJ whole genome shotgun (WGS) entry which is preliminary data.</text>
</comment>
<dbReference type="Proteomes" id="UP000523601">
    <property type="component" value="Unassembled WGS sequence"/>
</dbReference>
<evidence type="ECO:0000313" key="10">
    <source>
        <dbReference type="Proteomes" id="UP000523601"/>
    </source>
</evidence>
<dbReference type="InterPro" id="IPR050808">
    <property type="entry name" value="Phage_Integrase"/>
</dbReference>
<dbReference type="EMBL" id="JABCJD010000010">
    <property type="protein sequence ID" value="NVO29128.1"/>
    <property type="molecule type" value="Genomic_DNA"/>
</dbReference>
<feature type="region of interest" description="Disordered" evidence="6">
    <location>
        <begin position="1"/>
        <end position="20"/>
    </location>
</feature>
<evidence type="ECO:0000313" key="9">
    <source>
        <dbReference type="EMBL" id="NVO29128.1"/>
    </source>
</evidence>
<dbReference type="Gene3D" id="3.30.160.390">
    <property type="entry name" value="Integrase, DNA-binding domain"/>
    <property type="match status" value="1"/>
</dbReference>
<dbReference type="CDD" id="cd00801">
    <property type="entry name" value="INT_P4_C"/>
    <property type="match status" value="1"/>
</dbReference>
<dbReference type="PANTHER" id="PTHR30629:SF2">
    <property type="entry name" value="PROPHAGE INTEGRASE INTS-RELATED"/>
    <property type="match status" value="1"/>
</dbReference>
<dbReference type="InterPro" id="IPR038488">
    <property type="entry name" value="Integrase_DNA-bd_sf"/>
</dbReference>
<keyword evidence="4" id="KW-0233">DNA recombination</keyword>
<evidence type="ECO:0000256" key="5">
    <source>
        <dbReference type="PROSITE-ProRule" id="PRU01248"/>
    </source>
</evidence>
<organism evidence="9 10">
    <name type="scientific">Donghicola mangrovi</name>
    <dbReference type="NCBI Taxonomy" id="2729614"/>
    <lineage>
        <taxon>Bacteria</taxon>
        <taxon>Pseudomonadati</taxon>
        <taxon>Pseudomonadota</taxon>
        <taxon>Alphaproteobacteria</taxon>
        <taxon>Rhodobacterales</taxon>
        <taxon>Roseobacteraceae</taxon>
        <taxon>Donghicola</taxon>
    </lineage>
</organism>
<dbReference type="InterPro" id="IPR002104">
    <property type="entry name" value="Integrase_catalytic"/>
</dbReference>
<evidence type="ECO:0000259" key="8">
    <source>
        <dbReference type="PROSITE" id="PS51900"/>
    </source>
</evidence>
<protein>
    <submittedName>
        <fullName evidence="9">Integrase arm-type DNA-binding domain-containing protein</fullName>
    </submittedName>
</protein>